<evidence type="ECO:0000313" key="9">
    <source>
        <dbReference type="Proteomes" id="UP001596104"/>
    </source>
</evidence>
<evidence type="ECO:0000256" key="1">
    <source>
        <dbReference type="ARBA" id="ARBA00022485"/>
    </source>
</evidence>
<dbReference type="NCBIfam" id="TIGR02435">
    <property type="entry name" value="CobG"/>
    <property type="match status" value="1"/>
</dbReference>
<gene>
    <name evidence="8" type="primary">cobG</name>
    <name evidence="8" type="ORF">ACFPPC_26645</name>
</gene>
<dbReference type="PANTHER" id="PTHR32439:SF9">
    <property type="entry name" value="BLR3264 PROTEIN"/>
    <property type="match status" value="1"/>
</dbReference>
<keyword evidence="1" id="KW-0004">4Fe-4S</keyword>
<dbReference type="PANTHER" id="PTHR32439">
    <property type="entry name" value="FERREDOXIN--NITRITE REDUCTASE, CHLOROPLASTIC"/>
    <property type="match status" value="1"/>
</dbReference>
<dbReference type="InterPro" id="IPR012798">
    <property type="entry name" value="Cbl_synth_CobG-like"/>
</dbReference>
<sequence length="434" mass="45508">MSAPARETMRRGWCPGTLRPMLTGDGLLVRLHPPRNVLTPDQLAYIAQLASRHSNGQIEVSGRGNLQLRGIREEAHPALVDDLLAAGLVDEAEGDGPNRLVLTSPLAGRAADELLDAAALAQAVERAGRGVAGLPAKLSIVVDGGGTLALDGFAADLRLRAVAIGEVAFGLPGDLWFGPIAPDEVPQLAARLLDDFATTSRQGSGQIHRMRDLAPDTLTSLAISSRLEPMPTPATRPKPTPAGLFAERDNRIAVLAGLPFGRTDAEDLRRLGDLAREAGVDEIRVSPWRGFAFCGLPADAAVSLREVLRNEGLIVEADDPRLVVSACTGAPACTRGNAPALADAAALAEAMAPLLTGGKNLHVSGCAKSCAHPGSADLTLVGRDGRYDVIIDGGTSDTAIAHLSLTELVRRLEPGQDIRARLEAAGHQKQVFRV</sequence>
<dbReference type="InterPro" id="IPR051329">
    <property type="entry name" value="NIR_SIR_4Fe-4S"/>
</dbReference>
<feature type="domain" description="Nitrite/Sulfite reductase ferredoxin-like" evidence="7">
    <location>
        <begin position="20"/>
        <end position="85"/>
    </location>
</feature>
<reference evidence="9" key="1">
    <citation type="journal article" date="2019" name="Int. J. Syst. Evol. Microbiol.">
        <title>The Global Catalogue of Microorganisms (GCM) 10K type strain sequencing project: providing services to taxonomists for standard genome sequencing and annotation.</title>
        <authorList>
            <consortium name="The Broad Institute Genomics Platform"/>
            <consortium name="The Broad Institute Genome Sequencing Center for Infectious Disease"/>
            <person name="Wu L."/>
            <person name="Ma J."/>
        </authorList>
    </citation>
    <scope>NUCLEOTIDE SEQUENCE [LARGE SCALE GENOMIC DNA]</scope>
    <source>
        <strain evidence="9">CGMCC 1.16326</strain>
    </source>
</reference>
<dbReference type="Pfam" id="PF03460">
    <property type="entry name" value="NIR_SIR_ferr"/>
    <property type="match status" value="2"/>
</dbReference>
<evidence type="ECO:0000256" key="4">
    <source>
        <dbReference type="ARBA" id="ARBA00023002"/>
    </source>
</evidence>
<proteinExistence type="predicted"/>
<dbReference type="InterPro" id="IPR006066">
    <property type="entry name" value="NO2/SO3_Rdtase_FeS/sirohaem_BS"/>
</dbReference>
<keyword evidence="2" id="KW-0349">Heme</keyword>
<dbReference type="Gene3D" id="3.90.480.10">
    <property type="entry name" value="Sulfite Reductase Hemoprotein,Domain 2"/>
    <property type="match status" value="1"/>
</dbReference>
<feature type="domain" description="Nitrite/Sulfite reductase ferredoxin-like" evidence="7">
    <location>
        <begin position="249"/>
        <end position="309"/>
    </location>
</feature>
<evidence type="ECO:0000256" key="3">
    <source>
        <dbReference type="ARBA" id="ARBA00022723"/>
    </source>
</evidence>
<dbReference type="GO" id="GO:0043818">
    <property type="term" value="F:precorrin-3B synthase activity"/>
    <property type="evidence" value="ECO:0007669"/>
    <property type="project" value="UniProtKB-EC"/>
</dbReference>
<organism evidence="8 9">
    <name type="scientific">Bosea vestrisii</name>
    <dbReference type="NCBI Taxonomy" id="151416"/>
    <lineage>
        <taxon>Bacteria</taxon>
        <taxon>Pseudomonadati</taxon>
        <taxon>Pseudomonadota</taxon>
        <taxon>Alphaproteobacteria</taxon>
        <taxon>Hyphomicrobiales</taxon>
        <taxon>Boseaceae</taxon>
        <taxon>Bosea</taxon>
    </lineage>
</organism>
<keyword evidence="6" id="KW-0411">Iron-sulfur</keyword>
<keyword evidence="3" id="KW-0479">Metal-binding</keyword>
<name>A0ABW0HHT0_9HYPH</name>
<evidence type="ECO:0000313" key="8">
    <source>
        <dbReference type="EMBL" id="MFC5396225.1"/>
    </source>
</evidence>
<keyword evidence="5" id="KW-0408">Iron</keyword>
<dbReference type="EMBL" id="JBHSLV010000072">
    <property type="protein sequence ID" value="MFC5396225.1"/>
    <property type="molecule type" value="Genomic_DNA"/>
</dbReference>
<comment type="caution">
    <text evidence="8">The sequence shown here is derived from an EMBL/GenBank/DDBJ whole genome shotgun (WGS) entry which is preliminary data.</text>
</comment>
<keyword evidence="4 8" id="KW-0560">Oxidoreductase</keyword>
<dbReference type="InterPro" id="IPR045854">
    <property type="entry name" value="NO2/SO3_Rdtase_4Fe4S_sf"/>
</dbReference>
<dbReference type="EC" id="1.14.13.83" evidence="8"/>
<dbReference type="RefSeq" id="WP_377012589.1">
    <property type="nucleotide sequence ID" value="NZ_JBHSLV010000072.1"/>
</dbReference>
<evidence type="ECO:0000256" key="5">
    <source>
        <dbReference type="ARBA" id="ARBA00023004"/>
    </source>
</evidence>
<protein>
    <submittedName>
        <fullName evidence="8">Precorrin-3B synthase</fullName>
        <ecNumber evidence="8">1.14.13.83</ecNumber>
    </submittedName>
</protein>
<dbReference type="SUPFAM" id="SSF55124">
    <property type="entry name" value="Nitrite/Sulfite reductase N-terminal domain-like"/>
    <property type="match status" value="2"/>
</dbReference>
<keyword evidence="9" id="KW-1185">Reference proteome</keyword>
<dbReference type="InterPro" id="IPR005117">
    <property type="entry name" value="NiRdtase/SiRdtase_haem-b_fer"/>
</dbReference>
<accession>A0ABW0HHT0</accession>
<evidence type="ECO:0000259" key="7">
    <source>
        <dbReference type="Pfam" id="PF03460"/>
    </source>
</evidence>
<evidence type="ECO:0000256" key="6">
    <source>
        <dbReference type="ARBA" id="ARBA00023014"/>
    </source>
</evidence>
<evidence type="ECO:0000256" key="2">
    <source>
        <dbReference type="ARBA" id="ARBA00022617"/>
    </source>
</evidence>
<dbReference type="PROSITE" id="PS00365">
    <property type="entry name" value="NIR_SIR"/>
    <property type="match status" value="1"/>
</dbReference>
<dbReference type="Gene3D" id="3.30.413.10">
    <property type="entry name" value="Sulfite Reductase Hemoprotein, domain 1"/>
    <property type="match status" value="2"/>
</dbReference>
<dbReference type="SUPFAM" id="SSF56014">
    <property type="entry name" value="Nitrite and sulphite reductase 4Fe-4S domain-like"/>
    <property type="match status" value="2"/>
</dbReference>
<dbReference type="InterPro" id="IPR036136">
    <property type="entry name" value="Nit/Sulf_reduc_fer-like_dom_sf"/>
</dbReference>
<dbReference type="Proteomes" id="UP001596104">
    <property type="component" value="Unassembled WGS sequence"/>
</dbReference>